<evidence type="ECO:0000259" key="2">
    <source>
        <dbReference type="PROSITE" id="PS50966"/>
    </source>
</evidence>
<keyword evidence="1" id="KW-0479">Metal-binding</keyword>
<feature type="domain" description="SWIM-type" evidence="2">
    <location>
        <begin position="69"/>
        <end position="102"/>
    </location>
</feature>
<comment type="caution">
    <text evidence="3">The sequence shown here is derived from an EMBL/GenBank/DDBJ whole genome shotgun (WGS) entry which is preliminary data.</text>
</comment>
<gene>
    <name evidence="3" type="ORF">J2Z75_001379</name>
</gene>
<keyword evidence="4" id="KW-1185">Reference proteome</keyword>
<evidence type="ECO:0000256" key="1">
    <source>
        <dbReference type="PROSITE-ProRule" id="PRU00325"/>
    </source>
</evidence>
<dbReference type="Proteomes" id="UP000823786">
    <property type="component" value="Unassembled WGS sequence"/>
</dbReference>
<evidence type="ECO:0000313" key="4">
    <source>
        <dbReference type="Proteomes" id="UP000823786"/>
    </source>
</evidence>
<accession>A0ABS4EIW1</accession>
<dbReference type="RefSeq" id="WP_234937200.1">
    <property type="nucleotide sequence ID" value="NZ_JAGGJV010000002.1"/>
</dbReference>
<organism evidence="3 4">
    <name type="scientific">Rhizobium herbae</name>
    <dbReference type="NCBI Taxonomy" id="508661"/>
    <lineage>
        <taxon>Bacteria</taxon>
        <taxon>Pseudomonadati</taxon>
        <taxon>Pseudomonadota</taxon>
        <taxon>Alphaproteobacteria</taxon>
        <taxon>Hyphomicrobiales</taxon>
        <taxon>Rhizobiaceae</taxon>
        <taxon>Rhizobium/Agrobacterium group</taxon>
        <taxon>Rhizobium</taxon>
    </lineage>
</organism>
<dbReference type="InterPro" id="IPR007527">
    <property type="entry name" value="Znf_SWIM"/>
</dbReference>
<dbReference type="PROSITE" id="PS50966">
    <property type="entry name" value="ZF_SWIM"/>
    <property type="match status" value="1"/>
</dbReference>
<keyword evidence="1" id="KW-0863">Zinc-finger</keyword>
<keyword evidence="1" id="KW-0862">Zinc</keyword>
<dbReference type="EMBL" id="JAGGJV010000002">
    <property type="protein sequence ID" value="MBP1857883.1"/>
    <property type="molecule type" value="Genomic_DNA"/>
</dbReference>
<reference evidence="3 4" key="1">
    <citation type="submission" date="2021-03" db="EMBL/GenBank/DDBJ databases">
        <title>Genomic Encyclopedia of Type Strains, Phase IV (KMG-IV): sequencing the most valuable type-strain genomes for metagenomic binning, comparative biology and taxonomic classification.</title>
        <authorList>
            <person name="Goeker M."/>
        </authorList>
    </citation>
    <scope>NUCLEOTIDE SEQUENCE [LARGE SCALE GENOMIC DNA]</scope>
    <source>
        <strain evidence="3 4">DSM 26427</strain>
    </source>
</reference>
<name>A0ABS4EIW1_9HYPH</name>
<evidence type="ECO:0000313" key="3">
    <source>
        <dbReference type="EMBL" id="MBP1857883.1"/>
    </source>
</evidence>
<sequence>MPENGSYGIWLESEVPLSLTLTKVEDLAPDQGSLAAARKLLKPSGWPTVAQDGSGLIWGECQGSGATPYRISVTELDAGYKCSCPSRKFPCKHALALMWMRAEGKVEFTTAVAPGWVTEWLSRRRGPSTSTSPTSADKPRAAIAAVEESEEAVDAKTEARAIAVRERNRLEREASIANGLDDLDTWLVDQMEAGIAAFPAKASAACRVMAQRLFDAKASGLALRVDTLPARLFTFAESIRPMVAIQELGALHLLADAYRRQENLPEPLRNDIRQTIGWNVTREALLADEQAPRVSGSWRVWAARSEVQPDKLRRIETWLHGSDRHAVLIDYVPVSTGASSSGYSVGDTFDAELVFYPSSVPLRALIVRQITGTDASDAPLALPSHDLATAYGLYEEALIEKPWLGEFPLMFRGARLRRSGETVYLNDSGISLPVAKSQSAASWPLLQFEAIDGASLWDGSELTLCWSETALGRWTA</sequence>
<dbReference type="Pfam" id="PF04434">
    <property type="entry name" value="SWIM"/>
    <property type="match status" value="1"/>
</dbReference>
<protein>
    <recommendedName>
        <fullName evidence="2">SWIM-type domain-containing protein</fullName>
    </recommendedName>
</protein>
<proteinExistence type="predicted"/>